<dbReference type="RefSeq" id="WP_211944041.1">
    <property type="nucleotide sequence ID" value="NZ_CAJPVH010000065.1"/>
</dbReference>
<dbReference type="GO" id="GO:0016491">
    <property type="term" value="F:oxidoreductase activity"/>
    <property type="evidence" value="ECO:0007669"/>
    <property type="project" value="UniProtKB-KW"/>
</dbReference>
<reference evidence="7" key="1">
    <citation type="journal article" date="2022" name="Microbiol. Resour. Announc.">
        <title>Genome Sequence of Cupriavidus campinensis Strain G5, a Member of a Bacterial Consortium Capable of Polyethylene Degradation.</title>
        <authorList>
            <person name="Schneider B."/>
            <person name="Pfeiffer F."/>
            <person name="Dyall-Smith M."/>
            <person name="Kunte H.J."/>
        </authorList>
    </citation>
    <scope>NUCLEOTIDE SEQUENCE</scope>
    <source>
        <strain evidence="7">G5</strain>
    </source>
</reference>
<gene>
    <name evidence="7" type="ORF">M5D45_18455</name>
</gene>
<name>A0AAE9L5F5_9BURK</name>
<dbReference type="InterPro" id="IPR017927">
    <property type="entry name" value="FAD-bd_FR_type"/>
</dbReference>
<dbReference type="Gene3D" id="3.10.20.30">
    <property type="match status" value="1"/>
</dbReference>
<protein>
    <submittedName>
        <fullName evidence="7">2Fe-2S iron-sulfur cluster-binding protein</fullName>
    </submittedName>
</protein>
<proteinExistence type="inferred from homology"/>
<dbReference type="SUPFAM" id="SSF54292">
    <property type="entry name" value="2Fe-2S ferredoxin-like"/>
    <property type="match status" value="1"/>
</dbReference>
<dbReference type="PROSITE" id="PS51384">
    <property type="entry name" value="FAD_FR"/>
    <property type="match status" value="1"/>
</dbReference>
<evidence type="ECO:0000313" key="8">
    <source>
        <dbReference type="Proteomes" id="UP001056132"/>
    </source>
</evidence>
<dbReference type="GO" id="GO:0051537">
    <property type="term" value="F:2 iron, 2 sulfur cluster binding"/>
    <property type="evidence" value="ECO:0007669"/>
    <property type="project" value="InterPro"/>
</dbReference>
<evidence type="ECO:0000256" key="4">
    <source>
        <dbReference type="ARBA" id="ARBA00038177"/>
    </source>
</evidence>
<dbReference type="InterPro" id="IPR036010">
    <property type="entry name" value="2Fe-2S_ferredoxin-like_sf"/>
</dbReference>
<dbReference type="EMBL" id="CP097331">
    <property type="protein sequence ID" value="URF07200.1"/>
    <property type="molecule type" value="Genomic_DNA"/>
</dbReference>
<dbReference type="InterPro" id="IPR017938">
    <property type="entry name" value="Riboflavin_synthase-like_b-brl"/>
</dbReference>
<dbReference type="PRINTS" id="PR00410">
    <property type="entry name" value="PHEHYDRXLASE"/>
</dbReference>
<dbReference type="AlphaFoldDB" id="A0AAE9L5F5"/>
<dbReference type="InterPro" id="IPR050415">
    <property type="entry name" value="MRET"/>
</dbReference>
<dbReference type="Gene3D" id="2.40.30.10">
    <property type="entry name" value="Translation factors"/>
    <property type="match status" value="1"/>
</dbReference>
<accession>A0AAE9L5F5</accession>
<feature type="domain" description="2Fe-2S ferredoxin-type" evidence="5">
    <location>
        <begin position="9"/>
        <end position="98"/>
    </location>
</feature>
<dbReference type="Pfam" id="PF00111">
    <property type="entry name" value="Fer2"/>
    <property type="match status" value="1"/>
</dbReference>
<evidence type="ECO:0000256" key="3">
    <source>
        <dbReference type="ARBA" id="ARBA00034078"/>
    </source>
</evidence>
<dbReference type="Proteomes" id="UP001056132">
    <property type="component" value="Chromosome 2"/>
</dbReference>
<dbReference type="Pfam" id="PF00175">
    <property type="entry name" value="NAD_binding_1"/>
    <property type="match status" value="1"/>
</dbReference>
<dbReference type="KEGG" id="ccam:M5D45_18455"/>
<dbReference type="InterPro" id="IPR039261">
    <property type="entry name" value="FNR_nucleotide-bd"/>
</dbReference>
<dbReference type="PRINTS" id="PR00371">
    <property type="entry name" value="FPNCR"/>
</dbReference>
<dbReference type="InterPro" id="IPR001433">
    <property type="entry name" value="OxRdtase_FAD/NAD-bd"/>
</dbReference>
<dbReference type="InterPro" id="IPR001041">
    <property type="entry name" value="2Fe-2S_ferredoxin-type"/>
</dbReference>
<dbReference type="InterPro" id="IPR001709">
    <property type="entry name" value="Flavoprot_Pyr_Nucl_cyt_Rdtase"/>
</dbReference>
<dbReference type="PANTHER" id="PTHR47354">
    <property type="entry name" value="NADH OXIDOREDUCTASE HCR"/>
    <property type="match status" value="1"/>
</dbReference>
<dbReference type="InterPro" id="IPR008333">
    <property type="entry name" value="Cbr1-like_FAD-bd_dom"/>
</dbReference>
<dbReference type="Pfam" id="PF00970">
    <property type="entry name" value="FAD_binding_6"/>
    <property type="match status" value="1"/>
</dbReference>
<comment type="cofactor">
    <cofactor evidence="3">
        <name>[2Fe-2S] cluster</name>
        <dbReference type="ChEBI" id="CHEBI:190135"/>
    </cofactor>
</comment>
<dbReference type="SUPFAM" id="SSF63380">
    <property type="entry name" value="Riboflavin synthase domain-like"/>
    <property type="match status" value="1"/>
</dbReference>
<keyword evidence="2" id="KW-0455">Luminescence</keyword>
<keyword evidence="1" id="KW-0560">Oxidoreductase</keyword>
<comment type="similarity">
    <text evidence="4">Belongs to the Fre/LuxG FAD/NAD(P) flavoprotein oxidoreductase family.</text>
</comment>
<dbReference type="PANTHER" id="PTHR47354:SF7">
    <property type="entry name" value="NAD(P)H-FLAVIN REDUCTASE"/>
    <property type="match status" value="1"/>
</dbReference>
<dbReference type="CDD" id="cd06189">
    <property type="entry name" value="flavin_oxioreductase"/>
    <property type="match status" value="1"/>
</dbReference>
<feature type="domain" description="FAD-binding FR-type" evidence="6">
    <location>
        <begin position="104"/>
        <end position="203"/>
    </location>
</feature>
<dbReference type="InterPro" id="IPR006058">
    <property type="entry name" value="2Fe2S_fd_BS"/>
</dbReference>
<evidence type="ECO:0000256" key="2">
    <source>
        <dbReference type="ARBA" id="ARBA00023223"/>
    </source>
</evidence>
<dbReference type="GO" id="GO:0008218">
    <property type="term" value="P:bioluminescence"/>
    <property type="evidence" value="ECO:0007669"/>
    <property type="project" value="UniProtKB-KW"/>
</dbReference>
<dbReference type="InterPro" id="IPR012675">
    <property type="entry name" value="Beta-grasp_dom_sf"/>
</dbReference>
<evidence type="ECO:0000313" key="7">
    <source>
        <dbReference type="EMBL" id="URF07200.1"/>
    </source>
</evidence>
<evidence type="ECO:0000256" key="1">
    <source>
        <dbReference type="ARBA" id="ARBA00023002"/>
    </source>
</evidence>
<dbReference type="PROSITE" id="PS51085">
    <property type="entry name" value="2FE2S_FER_2"/>
    <property type="match status" value="1"/>
</dbReference>
<reference evidence="7" key="2">
    <citation type="submission" date="2022-05" db="EMBL/GenBank/DDBJ databases">
        <authorList>
            <person name="Kunte H.-J."/>
        </authorList>
    </citation>
    <scope>NUCLEOTIDE SEQUENCE</scope>
    <source>
        <strain evidence="7">G5</strain>
    </source>
</reference>
<evidence type="ECO:0000259" key="5">
    <source>
        <dbReference type="PROSITE" id="PS51085"/>
    </source>
</evidence>
<dbReference type="Gene3D" id="3.40.50.80">
    <property type="entry name" value="Nucleotide-binding domain of ferredoxin-NADP reductase (FNR) module"/>
    <property type="match status" value="1"/>
</dbReference>
<sequence>MSHGTHPLYRIEIAETQQSFTAQPGESVLDAALRTGVSLAHECTFGGCGTCRVRVVEGSVSYEEFPMGLTEDEDAAGFALACQARPTADLVISTARAMAPAVPARRASAIVQAVTPLAADVLHLRMALPDDTPLAFAPGQYMKILLDDGSHRSFSMASAPRGNEVDFHVRRIAGGRFTAGQLPRLQPGDRLDVEVPLGNFALRKEDYRPLLMVATGTGIAPIKSMLESLMDDPDCPPVWLYWGMRSASDLYLDDEIRAWGERLYDFQYVPVLSRADADWQGRRGYVHEAVAADLGDLSEHAIYLCGSPNMIRDAKQLFTGLGAQVPFLYADGFTFQHPTM</sequence>
<evidence type="ECO:0000259" key="6">
    <source>
        <dbReference type="PROSITE" id="PS51384"/>
    </source>
</evidence>
<dbReference type="SUPFAM" id="SSF52343">
    <property type="entry name" value="Ferredoxin reductase-like, C-terminal NADP-linked domain"/>
    <property type="match status" value="1"/>
</dbReference>
<dbReference type="CDD" id="cd00207">
    <property type="entry name" value="fer2"/>
    <property type="match status" value="1"/>
</dbReference>
<organism evidence="7 8">
    <name type="scientific">Cupriavidus campinensis</name>
    <dbReference type="NCBI Taxonomy" id="151783"/>
    <lineage>
        <taxon>Bacteria</taxon>
        <taxon>Pseudomonadati</taxon>
        <taxon>Pseudomonadota</taxon>
        <taxon>Betaproteobacteria</taxon>
        <taxon>Burkholderiales</taxon>
        <taxon>Burkholderiaceae</taxon>
        <taxon>Cupriavidus</taxon>
    </lineage>
</organism>
<dbReference type="PROSITE" id="PS00197">
    <property type="entry name" value="2FE2S_FER_1"/>
    <property type="match status" value="1"/>
</dbReference>